<keyword evidence="2" id="KW-0639">Primosome</keyword>
<dbReference type="SMART" id="SM00493">
    <property type="entry name" value="TOPRIM"/>
    <property type="match status" value="1"/>
</dbReference>
<protein>
    <submittedName>
        <fullName evidence="8">DNA primase</fullName>
    </submittedName>
</protein>
<dbReference type="InterPro" id="IPR050219">
    <property type="entry name" value="DnaG_primase"/>
</dbReference>
<keyword evidence="6" id="KW-0804">Transcription</keyword>
<evidence type="ECO:0000256" key="3">
    <source>
        <dbReference type="ARBA" id="ARBA00022679"/>
    </source>
</evidence>
<keyword evidence="4" id="KW-0548">Nucleotidyltransferase</keyword>
<sequence>MRKNSLFGWKDYSDQISVEDLYTILEEIGIETASETDTHILVYCPFHNNRHSPAATVSKQNGFVYCWGAGCNTRMNLQEIVQEIKEWDRGRAMRFIEKHATSDPVEQLIKELEANHEEMPEFDYKLMERFQDEFQHSSKAKNYILGRGMNEFSMKTFNFGYDPGRGMVLTPMHDKDARLIGVIGRTIAGEKRFKNSKDLPSRKTLFNYHRARKTGSDTLIIVESNFDCIRAHQSGYPNTVATLSGAFSDYHLTQVSRSFSKVILAVDIDGPGEAFAGRISKKCRSAGMQVNRIQYTLSERLPHDAKDLSDCTDDEIAQAIKRSEIYVD</sequence>
<dbReference type="GO" id="GO:0003677">
    <property type="term" value="F:DNA binding"/>
    <property type="evidence" value="ECO:0007669"/>
    <property type="project" value="InterPro"/>
</dbReference>
<evidence type="ECO:0000256" key="4">
    <source>
        <dbReference type="ARBA" id="ARBA00022695"/>
    </source>
</evidence>
<gene>
    <name evidence="8" type="ORF">SEA_WEASELS2_99</name>
</gene>
<keyword evidence="5" id="KW-0235">DNA replication</keyword>
<dbReference type="Proteomes" id="UP000224902">
    <property type="component" value="Segment"/>
</dbReference>
<dbReference type="GO" id="GO:0000428">
    <property type="term" value="C:DNA-directed RNA polymerase complex"/>
    <property type="evidence" value="ECO:0007669"/>
    <property type="project" value="UniProtKB-KW"/>
</dbReference>
<dbReference type="GO" id="GO:0016779">
    <property type="term" value="F:nucleotidyltransferase activity"/>
    <property type="evidence" value="ECO:0007669"/>
    <property type="project" value="UniProtKB-KW"/>
</dbReference>
<evidence type="ECO:0000256" key="6">
    <source>
        <dbReference type="ARBA" id="ARBA00023163"/>
    </source>
</evidence>
<feature type="domain" description="Toprim" evidence="7">
    <location>
        <begin position="217"/>
        <end position="298"/>
    </location>
</feature>
<dbReference type="PANTHER" id="PTHR30313:SF2">
    <property type="entry name" value="DNA PRIMASE"/>
    <property type="match status" value="1"/>
</dbReference>
<dbReference type="OrthoDB" id="3597at10239"/>
<dbReference type="SUPFAM" id="SSF56731">
    <property type="entry name" value="DNA primase core"/>
    <property type="match status" value="1"/>
</dbReference>
<dbReference type="Gene3D" id="3.90.580.10">
    <property type="entry name" value="Zinc finger, CHC2-type domain"/>
    <property type="match status" value="1"/>
</dbReference>
<dbReference type="Pfam" id="PF13662">
    <property type="entry name" value="Toprim_4"/>
    <property type="match status" value="1"/>
</dbReference>
<evidence type="ECO:0000313" key="8">
    <source>
        <dbReference type="EMBL" id="AOZ63688.1"/>
    </source>
</evidence>
<dbReference type="PANTHER" id="PTHR30313">
    <property type="entry name" value="DNA PRIMASE"/>
    <property type="match status" value="1"/>
</dbReference>
<dbReference type="GO" id="GO:0008270">
    <property type="term" value="F:zinc ion binding"/>
    <property type="evidence" value="ECO:0007669"/>
    <property type="project" value="InterPro"/>
</dbReference>
<evidence type="ECO:0000256" key="2">
    <source>
        <dbReference type="ARBA" id="ARBA00022515"/>
    </source>
</evidence>
<evidence type="ECO:0000256" key="1">
    <source>
        <dbReference type="ARBA" id="ARBA00022478"/>
    </source>
</evidence>
<evidence type="ECO:0000259" key="7">
    <source>
        <dbReference type="PROSITE" id="PS50880"/>
    </source>
</evidence>
<dbReference type="GO" id="GO:0006269">
    <property type="term" value="P:DNA replication, synthesis of primer"/>
    <property type="evidence" value="ECO:0007669"/>
    <property type="project" value="UniProtKB-KW"/>
</dbReference>
<keyword evidence="1" id="KW-0240">DNA-directed RNA polymerase</keyword>
<dbReference type="CDD" id="cd03364">
    <property type="entry name" value="TOPRIM_DnaG_primases"/>
    <property type="match status" value="1"/>
</dbReference>
<reference evidence="9" key="1">
    <citation type="submission" date="2016-08" db="EMBL/GenBank/DDBJ databases">
        <authorList>
            <person name="Seilhamer J.J."/>
        </authorList>
    </citation>
    <scope>NUCLEOTIDE SEQUENCE [LARGE SCALE GENOMIC DNA]</scope>
</reference>
<keyword evidence="9" id="KW-1185">Reference proteome</keyword>
<proteinExistence type="predicted"/>
<dbReference type="InterPro" id="IPR034151">
    <property type="entry name" value="TOPRIM_DnaG_bac"/>
</dbReference>
<evidence type="ECO:0000256" key="5">
    <source>
        <dbReference type="ARBA" id="ARBA00022705"/>
    </source>
</evidence>
<dbReference type="InterPro" id="IPR036977">
    <property type="entry name" value="DNA_primase_Znf_CHC2"/>
</dbReference>
<keyword evidence="3" id="KW-0808">Transferase</keyword>
<organism evidence="8 9">
    <name type="scientific">Rhodococcus phage Weasels2</name>
    <dbReference type="NCBI Taxonomy" id="1897437"/>
    <lineage>
        <taxon>Viruses</taxon>
        <taxon>Duplodnaviria</taxon>
        <taxon>Heunggongvirae</taxon>
        <taxon>Uroviricota</taxon>
        <taxon>Caudoviricetes</taxon>
        <taxon>Weaselvirus</taxon>
        <taxon>Weaselvirus weasel</taxon>
    </lineage>
</organism>
<dbReference type="Gene3D" id="3.40.1360.10">
    <property type="match status" value="1"/>
</dbReference>
<dbReference type="SUPFAM" id="SSF57783">
    <property type="entry name" value="Zinc beta-ribbon"/>
    <property type="match status" value="1"/>
</dbReference>
<dbReference type="InterPro" id="IPR006171">
    <property type="entry name" value="TOPRIM_dom"/>
</dbReference>
<dbReference type="PROSITE" id="PS50880">
    <property type="entry name" value="TOPRIM"/>
    <property type="match status" value="1"/>
</dbReference>
<accession>A0A1I9SA82</accession>
<dbReference type="EMBL" id="KX774321">
    <property type="protein sequence ID" value="AOZ63688.1"/>
    <property type="molecule type" value="Genomic_DNA"/>
</dbReference>
<evidence type="ECO:0000313" key="9">
    <source>
        <dbReference type="Proteomes" id="UP000224902"/>
    </source>
</evidence>
<name>A0A1I9SA82_9CAUD</name>